<dbReference type="Proteomes" id="UP000280307">
    <property type="component" value="Unassembled WGS sequence"/>
</dbReference>
<name>A0A426TU11_9CHLR</name>
<keyword evidence="1" id="KW-0472">Membrane</keyword>
<feature type="transmembrane region" description="Helical" evidence="1">
    <location>
        <begin position="148"/>
        <end position="164"/>
    </location>
</feature>
<organism evidence="2 3">
    <name type="scientific">Candidatus Viridilinea halotolerans</name>
    <dbReference type="NCBI Taxonomy" id="2491704"/>
    <lineage>
        <taxon>Bacteria</taxon>
        <taxon>Bacillati</taxon>
        <taxon>Chloroflexota</taxon>
        <taxon>Chloroflexia</taxon>
        <taxon>Chloroflexales</taxon>
        <taxon>Chloroflexineae</taxon>
        <taxon>Oscillochloridaceae</taxon>
        <taxon>Candidatus Viridilinea</taxon>
    </lineage>
</organism>
<reference evidence="2 3" key="1">
    <citation type="submission" date="2018-12" db="EMBL/GenBank/DDBJ databases">
        <title>Genome Sequence of Candidatus Viridilinea halotolerans isolated from saline sulfide-rich spring.</title>
        <authorList>
            <person name="Grouzdev D.S."/>
            <person name="Burganskaya E.I."/>
            <person name="Krutkina M.S."/>
            <person name="Sukhacheva M.V."/>
            <person name="Gorlenko V.M."/>
        </authorList>
    </citation>
    <scope>NUCLEOTIDE SEQUENCE [LARGE SCALE GENOMIC DNA]</scope>
    <source>
        <strain evidence="2">Chok-6</strain>
    </source>
</reference>
<feature type="transmembrane region" description="Helical" evidence="1">
    <location>
        <begin position="176"/>
        <end position="203"/>
    </location>
</feature>
<keyword evidence="1" id="KW-0812">Transmembrane</keyword>
<dbReference type="EMBL" id="RSAS01000721">
    <property type="protein sequence ID" value="RRR68416.1"/>
    <property type="molecule type" value="Genomic_DNA"/>
</dbReference>
<evidence type="ECO:0008006" key="4">
    <source>
        <dbReference type="Google" id="ProtNLM"/>
    </source>
</evidence>
<dbReference type="AlphaFoldDB" id="A0A426TU11"/>
<protein>
    <recommendedName>
        <fullName evidence="4">Glycosyltransferase RgtA/B/C/D-like domain-containing protein</fullName>
    </recommendedName>
</protein>
<evidence type="ECO:0000313" key="2">
    <source>
        <dbReference type="EMBL" id="RRR68416.1"/>
    </source>
</evidence>
<feature type="transmembrane region" description="Helical" evidence="1">
    <location>
        <begin position="271"/>
        <end position="291"/>
    </location>
</feature>
<feature type="transmembrane region" description="Helical" evidence="1">
    <location>
        <begin position="311"/>
        <end position="334"/>
    </location>
</feature>
<feature type="transmembrane region" description="Helical" evidence="1">
    <location>
        <begin position="20"/>
        <end position="38"/>
    </location>
</feature>
<feature type="transmembrane region" description="Helical" evidence="1">
    <location>
        <begin position="355"/>
        <end position="374"/>
    </location>
</feature>
<feature type="transmembrane region" description="Helical" evidence="1">
    <location>
        <begin position="223"/>
        <end position="250"/>
    </location>
</feature>
<feature type="transmembrane region" description="Helical" evidence="1">
    <location>
        <begin position="88"/>
        <end position="113"/>
    </location>
</feature>
<accession>A0A426TU11</accession>
<gene>
    <name evidence="2" type="ORF">EI684_17645</name>
</gene>
<sequence length="512" mass="56877">MTEPLPRPPRSLPALRLEHLWALLALSLVAAFISMVPTSPYDFWWHLRAGELIATEGLPTTNRFAWGMPPETPYIYQSWLGEWLFFQIYQLGGLPLVVFTRNLLGSLAFALVAFEAQQRSGSWRLAALASLLAALMTINNFTTRTQNWSWVPFMLTLIILGRYVEGRLAPRWLALLPLMMIFWVNVHGAFIMGMLVAGAFAVGETVRRILRQPNALPWYRLRPLYLATAALPLAMLFNPQGVGIFGYLTTLLSDAPSQRMVIEWQSPTPRTLAGAGFYGGVIALIVAFGLGRRRPSPTEILLVCGLAWQSFIGIRYVVWFGMAAMPIMVQSLAAPRSLLKPVERQAARERGGGAAANWLVVVLLALGVLALQPWTKALLPLPPEYQAIFAPVPDAPQLFSNDTPAAAVAHLRNAPCAGPIFNEMGYGSYMAWALYPQALHYIDPRIELFPLELWETYVEVSAGRGVPAFLAQNQVACVILDRPKQAGLAEIMPTLPGWTQSFADERSEVWRR</sequence>
<keyword evidence="1" id="KW-1133">Transmembrane helix</keyword>
<evidence type="ECO:0000313" key="3">
    <source>
        <dbReference type="Proteomes" id="UP000280307"/>
    </source>
</evidence>
<comment type="caution">
    <text evidence="2">The sequence shown here is derived from an EMBL/GenBank/DDBJ whole genome shotgun (WGS) entry which is preliminary data.</text>
</comment>
<proteinExistence type="predicted"/>
<evidence type="ECO:0000256" key="1">
    <source>
        <dbReference type="SAM" id="Phobius"/>
    </source>
</evidence>